<keyword evidence="2" id="KW-0227">DNA damage</keyword>
<dbReference type="CDD" id="cd04475">
    <property type="entry name" value="RPA1_DBD_B"/>
    <property type="match status" value="1"/>
</dbReference>
<keyword evidence="2" id="KW-0347">Helicase</keyword>
<sequence>MRSEPAKRILYRDLPEEKKEEIRRKQRERYAKQKASKRNSIRINDFDTSIGDQTTTSIARYSNNDIQYTDNIQDFSLVQRVSKRKRNSDVHIDIVEDDSSPQVCVIPDVEVCVTNSETNSSINNVSESSNQLFIQQDPHVVQEESSYNTNMLTPCRGQSHHGSVGFRKLLKVVPFEAYSLPLVPSCIHCKAKRFHHETTGFCCADGTISLATNDVPDQLYALFTSNTDESTHFRTYIRTYNNKFAFTSFGVKFDKDLCRRNRGIYTFRTQGQIYHYINDLVPSNRRPSYLQLYFYDTEHELENRISDSNRMDPSIVTQLIDILRINPYSIFFRSLGDLPDLENQIIHIRSDAGLDQRVFNAPTSSQVAAIWVENDDEDQLRGRDIFVFNHSGGSHIVQYYFGCYDPLQYPLLFPFGDVGWHQGIERISRGRRSTYNETNGSINPQQSVTAEELLAREQRASNRKTKDPVVSCREYYCYKLQIRENVRSILLLSGRLLQQFVVDMYVKIETSRLDYFRKKQQHIRSELYQGIVDTITLGETNASNVGKRIILPSSFIGGPRDMRKRYMEAMALVQRYGKPDIFLTMTCNPNWKEITNELHLHEESQNRPDLVARVFRAKLEELKDQLFKRKIFGQVSAYVYVIEHQKRGLPHAHFLIILQKDWKVYAPESFDEIVSAEIPDKNTNLHLHNAVVKHMMHGPCGVLNPTNVCMKKNGCCKSNYPKNYASATTVGNDCFPIYRRSNNGVTVKVRSQNLDNRWVVPYNPYLLATFDCHINVEICSTIKAVKYLYKYIYKGHDRVAFNLISEQNNQQVDEIQQFQSARWIAPPEAMWRIYGFIINEMYPAVYSLHLHLEDQHPVTFRANDDLINVVNLDRSRKSMLTEFFALNRVDENAKRLLYKEFPEYYVWNQQNKDWTPRKKKTVIGRIVTANPFEGERYYLRILLNHVRGPLSFDDLKTVDGVVAPTFREAATMHGLLQRDSSLEDCLQEASLYQVPSSLRRLFATILVYCNPTNPRELWERFEQDMSTDFKSTEDSISNVRTQVLRSISFTIESMGKDINSYHLLDDDICFDEEEFQSREIDDELAVEIPEEDIAASQFLNSEQQHVYNAVLEKVFANQNAAFFVDGPGGTGKTFLYRALLATVRSRKLVALATASSGVAASILPGGRTAHSRFKLQLDTDERNTCCVSKQSALANLLRATKLIIWDEAPMTRKQHIEALDKMLRDINNSDVTFGAKVVVFGGDFRQVLPVVRKGTRQQQVNSSLVYSYLWPTLTKFRLTENMRARLDPIFSDYVLEVGNGMPPNTVDETIKIPNRMLIPYYDDSTSLDHLIEDVFHNIHEYSMNISTMMNRAILTPKNSYVDEINALLIHRLPGEIQRYYSFDETIDASEQSVMEDFFNTLTPNGLPPHELLLKKNCPIMLLRNINPSEGLCNGTRLICRAFDQNVIDAEIAVGHHIGKRVFIPRIPFLPNVDENSGFPFKRTQFPIRLSFAMTINKSQGQTLDCVGIYLPQPVFSHGQLYVALSRAKTSSAVRILIRPLEKMWTVYTSIKDITSKTKNWKIKMIVAEKSPKRISQRTAVKYQNLILIDKEGNRVQATMFGTDIDPRENTLKILQSYYIIDAYVKPVDPKYKIGEYQYQWTLNSKTIIEEVPQNEEQIDAPKYEIIPFKDLEAYRGSIGEIDILAVAIKIKPTKEITTASGPTTIQEIYVIDESLNPICLTMWGRFVQDECQKISDIIEDKPIILGTKISVGSYNGLSLSSRPSSTFIINPLLPEAAAMKRWAENNDLIIRSIIARSLTYPSAPLSSVGIREIVKNCDIAGLIKGLQPMAKAKFWIKAKVNVIDITQVFYYMSCIGCNKGTGYKYNESFVCMYCKNQGVCKPRARAYVELDDNTGKLAATMFGEVAEQALGCSAVELMERAGEENPPYVKRIADKLSKKIWKIQVYADPEKLKEKKYRQFNVLSIEAVQDEENAGSSC</sequence>
<evidence type="ECO:0000259" key="6">
    <source>
        <dbReference type="Pfam" id="PF16900"/>
    </source>
</evidence>
<keyword evidence="2" id="KW-0234">DNA repair</keyword>
<dbReference type="InterPro" id="IPR013955">
    <property type="entry name" value="Rep_factor-A_C"/>
</dbReference>
<reference evidence="8" key="1">
    <citation type="submission" date="2020-12" db="EMBL/GenBank/DDBJ databases">
        <title>WGS assembly of Carya illinoinensis cv. Pawnee.</title>
        <authorList>
            <person name="Platts A."/>
            <person name="Shu S."/>
            <person name="Wright S."/>
            <person name="Barry K."/>
            <person name="Edger P."/>
            <person name="Pires J.C."/>
            <person name="Schmutz J."/>
        </authorList>
    </citation>
    <scope>NUCLEOTIDE SEQUENCE</scope>
    <source>
        <tissue evidence="8">Leaf</tissue>
    </source>
</reference>
<dbReference type="EC" id="5.6.2.3" evidence="2"/>
<proteinExistence type="inferred from homology"/>
<dbReference type="GO" id="GO:0003677">
    <property type="term" value="F:DNA binding"/>
    <property type="evidence" value="ECO:0007669"/>
    <property type="project" value="UniProtKB-KW"/>
</dbReference>
<dbReference type="Pfam" id="PF14214">
    <property type="entry name" value="Helitron_like_N"/>
    <property type="match status" value="1"/>
</dbReference>
<comment type="caution">
    <text evidence="8">The sequence shown here is derived from an EMBL/GenBank/DDBJ whole genome shotgun (WGS) entry which is preliminary data.</text>
</comment>
<dbReference type="GO" id="GO:0005524">
    <property type="term" value="F:ATP binding"/>
    <property type="evidence" value="ECO:0007669"/>
    <property type="project" value="UniProtKB-KW"/>
</dbReference>
<dbReference type="CDD" id="cd18809">
    <property type="entry name" value="SF1_C_RecD"/>
    <property type="match status" value="1"/>
</dbReference>
<keyword evidence="2" id="KW-0067">ATP-binding</keyword>
<evidence type="ECO:0000259" key="7">
    <source>
        <dbReference type="Pfam" id="PF21530"/>
    </source>
</evidence>
<dbReference type="PANTHER" id="PTHR10492">
    <property type="match status" value="1"/>
</dbReference>
<dbReference type="InterPro" id="IPR031657">
    <property type="entry name" value="REPA_OB_2"/>
</dbReference>
<keyword evidence="2" id="KW-0233">DNA recombination</keyword>
<keyword evidence="1" id="KW-0238">DNA-binding</keyword>
<dbReference type="GO" id="GO:0006281">
    <property type="term" value="P:DNA repair"/>
    <property type="evidence" value="ECO:0007669"/>
    <property type="project" value="UniProtKB-KW"/>
</dbReference>
<dbReference type="Pfam" id="PF16900">
    <property type="entry name" value="REPA_OB_2"/>
    <property type="match status" value="1"/>
</dbReference>
<dbReference type="Pfam" id="PF21530">
    <property type="entry name" value="Pif1_2B_dom"/>
    <property type="match status" value="1"/>
</dbReference>
<feature type="domain" description="Replication protein A OB" evidence="6">
    <location>
        <begin position="1681"/>
        <end position="1770"/>
    </location>
</feature>
<dbReference type="GO" id="GO:0016787">
    <property type="term" value="F:hydrolase activity"/>
    <property type="evidence" value="ECO:0007669"/>
    <property type="project" value="UniProtKB-KW"/>
</dbReference>
<evidence type="ECO:0000256" key="1">
    <source>
        <dbReference type="ARBA" id="ARBA00023125"/>
    </source>
</evidence>
<evidence type="ECO:0000313" key="9">
    <source>
        <dbReference type="Proteomes" id="UP000811609"/>
    </source>
</evidence>
<evidence type="ECO:0000256" key="2">
    <source>
        <dbReference type="RuleBase" id="RU363044"/>
    </source>
</evidence>
<dbReference type="Proteomes" id="UP000811609">
    <property type="component" value="Chromosome 1"/>
</dbReference>
<feature type="domain" description="DNA helicase Pif1-like 2B" evidence="7">
    <location>
        <begin position="1396"/>
        <end position="1438"/>
    </location>
</feature>
<keyword evidence="9" id="KW-1185">Reference proteome</keyword>
<protein>
    <recommendedName>
        <fullName evidence="2">ATP-dependent DNA helicase</fullName>
        <ecNumber evidence="2">5.6.2.3</ecNumber>
    </recommendedName>
</protein>
<dbReference type="InterPro" id="IPR010285">
    <property type="entry name" value="DNA_helicase_pif1-like_DEAD"/>
</dbReference>
<keyword evidence="2" id="KW-0547">Nucleotide-binding</keyword>
<evidence type="ECO:0000259" key="5">
    <source>
        <dbReference type="Pfam" id="PF14214"/>
    </source>
</evidence>
<evidence type="ECO:0000313" key="8">
    <source>
        <dbReference type="EMBL" id="KAG6666162.1"/>
    </source>
</evidence>
<comment type="cofactor">
    <cofactor evidence="2">
        <name>Mg(2+)</name>
        <dbReference type="ChEBI" id="CHEBI:18420"/>
    </cofactor>
</comment>
<organism evidence="8 9">
    <name type="scientific">Carya illinoinensis</name>
    <name type="common">Pecan</name>
    <dbReference type="NCBI Taxonomy" id="32201"/>
    <lineage>
        <taxon>Eukaryota</taxon>
        <taxon>Viridiplantae</taxon>
        <taxon>Streptophyta</taxon>
        <taxon>Embryophyta</taxon>
        <taxon>Tracheophyta</taxon>
        <taxon>Spermatophyta</taxon>
        <taxon>Magnoliopsida</taxon>
        <taxon>eudicotyledons</taxon>
        <taxon>Gunneridae</taxon>
        <taxon>Pentapetalae</taxon>
        <taxon>rosids</taxon>
        <taxon>fabids</taxon>
        <taxon>Fagales</taxon>
        <taxon>Juglandaceae</taxon>
        <taxon>Carya</taxon>
    </lineage>
</organism>
<dbReference type="Pfam" id="PF05970">
    <property type="entry name" value="PIF1"/>
    <property type="match status" value="1"/>
</dbReference>
<name>A0A8T1RJE6_CARIL</name>
<dbReference type="FunFam" id="3.40.50.300:FF:002884">
    <property type="entry name" value="ATP-dependent DNA helicase"/>
    <property type="match status" value="1"/>
</dbReference>
<dbReference type="Pfam" id="PF08646">
    <property type="entry name" value="Rep_fac-A_C"/>
    <property type="match status" value="1"/>
</dbReference>
<dbReference type="GO" id="GO:0000723">
    <property type="term" value="P:telomere maintenance"/>
    <property type="evidence" value="ECO:0007669"/>
    <property type="project" value="InterPro"/>
</dbReference>
<feature type="domain" description="Helitron helicase-like" evidence="5">
    <location>
        <begin position="475"/>
        <end position="656"/>
    </location>
</feature>
<evidence type="ECO:0000259" key="3">
    <source>
        <dbReference type="Pfam" id="PF05970"/>
    </source>
</evidence>
<dbReference type="InterPro" id="IPR025476">
    <property type="entry name" value="Helitron_helicase-like"/>
</dbReference>
<comment type="catalytic activity">
    <reaction evidence="2">
        <text>ATP + H2O = ADP + phosphate + H(+)</text>
        <dbReference type="Rhea" id="RHEA:13065"/>
        <dbReference type="ChEBI" id="CHEBI:15377"/>
        <dbReference type="ChEBI" id="CHEBI:15378"/>
        <dbReference type="ChEBI" id="CHEBI:30616"/>
        <dbReference type="ChEBI" id="CHEBI:43474"/>
        <dbReference type="ChEBI" id="CHEBI:456216"/>
        <dbReference type="EC" id="5.6.2.3"/>
    </reaction>
</comment>
<dbReference type="PANTHER" id="PTHR10492:SF94">
    <property type="entry name" value="ATP-DEPENDENT DNA HELICASE"/>
    <property type="match status" value="1"/>
</dbReference>
<dbReference type="InterPro" id="IPR049163">
    <property type="entry name" value="Pif1-like_2B_dom"/>
</dbReference>
<keyword evidence="2" id="KW-0378">Hydrolase</keyword>
<gene>
    <name evidence="8" type="ORF">CIPAW_01G012000</name>
</gene>
<dbReference type="GO" id="GO:0043139">
    <property type="term" value="F:5'-3' DNA helicase activity"/>
    <property type="evidence" value="ECO:0007669"/>
    <property type="project" value="UniProtKB-EC"/>
</dbReference>
<dbReference type="GO" id="GO:0006310">
    <property type="term" value="P:DNA recombination"/>
    <property type="evidence" value="ECO:0007669"/>
    <property type="project" value="UniProtKB-KW"/>
</dbReference>
<evidence type="ECO:0000259" key="4">
    <source>
        <dbReference type="Pfam" id="PF08646"/>
    </source>
</evidence>
<feature type="domain" description="DNA helicase Pif1-like DEAD-box helicase" evidence="3">
    <location>
        <begin position="1099"/>
        <end position="1302"/>
    </location>
</feature>
<comment type="similarity">
    <text evidence="2">Belongs to the helicase family.</text>
</comment>
<dbReference type="EMBL" id="CM031809">
    <property type="protein sequence ID" value="KAG6666162.1"/>
    <property type="molecule type" value="Genomic_DNA"/>
</dbReference>
<accession>A0A8T1RJE6</accession>
<feature type="domain" description="Replication factor A C-terminal" evidence="4">
    <location>
        <begin position="1835"/>
        <end position="1972"/>
    </location>
</feature>